<gene>
    <name evidence="18" type="ORF">HCN44_005070</name>
</gene>
<evidence type="ECO:0000313" key="19">
    <source>
        <dbReference type="Proteomes" id="UP000639338"/>
    </source>
</evidence>
<dbReference type="SMART" id="SM00490">
    <property type="entry name" value="HELICc"/>
    <property type="match status" value="1"/>
</dbReference>
<comment type="catalytic activity">
    <reaction evidence="15">
        <text>ATP + H2O = ADP + phosphate + H(+)</text>
        <dbReference type="Rhea" id="RHEA:13065"/>
        <dbReference type="ChEBI" id="CHEBI:15377"/>
        <dbReference type="ChEBI" id="CHEBI:15378"/>
        <dbReference type="ChEBI" id="CHEBI:30616"/>
        <dbReference type="ChEBI" id="CHEBI:43474"/>
        <dbReference type="ChEBI" id="CHEBI:456216"/>
        <dbReference type="EC" id="3.6.4.13"/>
    </reaction>
</comment>
<evidence type="ECO:0000256" key="6">
    <source>
        <dbReference type="ARBA" id="ARBA00022490"/>
    </source>
</evidence>
<keyword evidence="7" id="KW-0547">Nucleotide-binding</keyword>
<dbReference type="PROSITE" id="PS00028">
    <property type="entry name" value="ZINC_FINGER_C2H2_1"/>
    <property type="match status" value="1"/>
</dbReference>
<dbReference type="PROSITE" id="PS51194">
    <property type="entry name" value="HELICASE_CTER"/>
    <property type="match status" value="1"/>
</dbReference>
<keyword evidence="13" id="KW-0943">RNA-mediated gene silencing</keyword>
<name>A0A834XTY9_APHGI</name>
<evidence type="ECO:0000256" key="10">
    <source>
        <dbReference type="ARBA" id="ARBA00022806"/>
    </source>
</evidence>
<dbReference type="GO" id="GO:0016787">
    <property type="term" value="F:hydrolase activity"/>
    <property type="evidence" value="ECO:0007669"/>
    <property type="project" value="UniProtKB-KW"/>
</dbReference>
<keyword evidence="9" id="KW-0378">Hydrolase</keyword>
<keyword evidence="8" id="KW-0221">Differentiation</keyword>
<dbReference type="Gene3D" id="3.40.50.300">
    <property type="entry name" value="P-loop containing nucleotide triphosphate hydrolases"/>
    <property type="match status" value="2"/>
</dbReference>
<dbReference type="PANTHER" id="PTHR18934:SF113">
    <property type="entry name" value="ATP-DEPENDENT RNA HELICASE TDRD9"/>
    <property type="match status" value="1"/>
</dbReference>
<dbReference type="InterPro" id="IPR035437">
    <property type="entry name" value="SNase_OB-fold_sf"/>
</dbReference>
<dbReference type="Gene3D" id="2.30.30.140">
    <property type="match status" value="1"/>
</dbReference>
<dbReference type="PROSITE" id="PS51192">
    <property type="entry name" value="HELICASE_ATP_BIND_1"/>
    <property type="match status" value="1"/>
</dbReference>
<keyword evidence="14" id="KW-0469">Meiosis</keyword>
<comment type="caution">
    <text evidence="18">The sequence shown here is derived from an EMBL/GenBank/DDBJ whole genome shotgun (WGS) entry which is preliminary data.</text>
</comment>
<evidence type="ECO:0000313" key="18">
    <source>
        <dbReference type="EMBL" id="KAF7992726.1"/>
    </source>
</evidence>
<comment type="similarity">
    <text evidence="2">Belongs to the DEAD box helicase family. DEAH subfamily.</text>
</comment>
<evidence type="ECO:0000256" key="12">
    <source>
        <dbReference type="ARBA" id="ARBA00022871"/>
    </source>
</evidence>
<evidence type="ECO:0000256" key="1">
    <source>
        <dbReference type="ARBA" id="ARBA00004496"/>
    </source>
</evidence>
<dbReference type="SUPFAM" id="SSF52540">
    <property type="entry name" value="P-loop containing nucleoside triphosphate hydrolases"/>
    <property type="match status" value="1"/>
</dbReference>
<dbReference type="InterPro" id="IPR013087">
    <property type="entry name" value="Znf_C2H2_type"/>
</dbReference>
<dbReference type="InterPro" id="IPR014001">
    <property type="entry name" value="Helicase_ATP-bd"/>
</dbReference>
<evidence type="ECO:0000256" key="7">
    <source>
        <dbReference type="ARBA" id="ARBA00022741"/>
    </source>
</evidence>
<proteinExistence type="inferred from homology"/>
<dbReference type="SMART" id="SM00487">
    <property type="entry name" value="DEXDc"/>
    <property type="match status" value="1"/>
</dbReference>
<dbReference type="EC" id="3.6.4.13" evidence="3"/>
<dbReference type="Pfam" id="PF00271">
    <property type="entry name" value="Helicase_C"/>
    <property type="match status" value="1"/>
</dbReference>
<keyword evidence="6" id="KW-0963">Cytoplasm</keyword>
<dbReference type="Pfam" id="PF00270">
    <property type="entry name" value="DEAD"/>
    <property type="match status" value="1"/>
</dbReference>
<evidence type="ECO:0000256" key="15">
    <source>
        <dbReference type="ARBA" id="ARBA00047984"/>
    </source>
</evidence>
<evidence type="ECO:0000256" key="8">
    <source>
        <dbReference type="ARBA" id="ARBA00022782"/>
    </source>
</evidence>
<keyword evidence="10" id="KW-0347">Helicase</keyword>
<evidence type="ECO:0000259" key="17">
    <source>
        <dbReference type="PROSITE" id="PS51194"/>
    </source>
</evidence>
<dbReference type="EMBL" id="JACMRX010000003">
    <property type="protein sequence ID" value="KAF7992726.1"/>
    <property type="molecule type" value="Genomic_DNA"/>
</dbReference>
<dbReference type="SMART" id="SM00333">
    <property type="entry name" value="TUDOR"/>
    <property type="match status" value="1"/>
</dbReference>
<evidence type="ECO:0000256" key="9">
    <source>
        <dbReference type="ARBA" id="ARBA00022801"/>
    </source>
</evidence>
<dbReference type="GO" id="GO:0007283">
    <property type="term" value="P:spermatogenesis"/>
    <property type="evidence" value="ECO:0007669"/>
    <property type="project" value="UniProtKB-KW"/>
</dbReference>
<feature type="domain" description="Helicase ATP-binding" evidence="16">
    <location>
        <begin position="121"/>
        <end position="287"/>
    </location>
</feature>
<dbReference type="InterPro" id="IPR002999">
    <property type="entry name" value="Tudor"/>
</dbReference>
<protein>
    <recommendedName>
        <fullName evidence="4">Probable ATP-dependent RNA helicase spindle-E</fullName>
        <ecNumber evidence="3">3.6.4.13</ecNumber>
    </recommendedName>
</protein>
<dbReference type="Gene3D" id="1.20.120.1080">
    <property type="match status" value="1"/>
</dbReference>
<sequence>MDPKEVFGIENRRSSLQQKSRRAFNDAGSISGSISNMSLISMRTVASGTDYAEAYIKAEDQKLYQRSLACLRSSKDNDTDSVVSKTTTVTSEQVDRLASTYEFGKFSQDTLTISSVKEDIIDMINTNPVVIIQGPTGCGKTTQVPQYILENSFINKVGCNIVVTQPRRIAAMSIAKRVCEERNWKLGSLVGYKVGLSSQLSEDTRLTYCTTGVLLCRLIREKSLNSFTHIIIDEVHERDQDMDFLLLVVRKLLRTNSSSVKVILMSATINVDKFAKYFSIYVGKKLTNAPVISVIKSSHFKIREYYLSDLRELGDLPEIIENNPTITLKMLNLCKNLILHFDTIEKTKITDDNKIENRPTVLVFLPGIYEIEEMHRVLIDVKNLEIVVLHSMITNSEQSRIFYNVPKGCRRVILTTNIAESSITVPNVKYVIDFCLTKQLVTDSQTNFQSLELVWASKSNCQQRSGRTGRVMNGRVYRLVPKLFYHTTIQDENTPEILRAPLTRIFIKAKLLDLDKPEALLALALDPPDLTNLFYAVQLLKETGGILIDENDNDPCDGTLTDLGIIMGELPVDINISKLIVLGNCFSILTEAIIMGASMAVKNMFSSQFQKKLSAHNAKLFWSQNSSCDGISFYNAYRIWRHKKSNLQIKTNAEEIAWAKRNFLEVRVLREIDSLVHELTDRLDKLGIKESVGTNKVIWTEDKKYFVLKLITAGAFYPHYYITKPNNDEKENTRCTGGLDPTKTVYLSGWPVLQPGMLYAKRFQDIFSNCKSITNNKIGVKFDHSSRVFIEFSNIQNNYEVNLSNDNKELTSKNIVGDIPMSVYQAIKMRSISDTINIPVMPLSQAHQLADELNIEKKPQTIYLPKENMPVKNSIYIDIRPILPSIDTTTIKIIIKNIINPGFFWACIDDNKIQKLYEEVDFNLKTIDYKTLEKFDDKAPKIGTLVLAQLNTDDNENSYKRALVQNITKNGKNTFLAMLFFIDFGITKSMSIYDIHKLPDDHKLSKIPSIVFQCRLTNIKPLSINNTTSDDWSIESKKELTKLINGNKGINAEIYSVVNSIVSVNLIITTKNDEAININKLFIEKGYGEFNEENFLSKDNHEIRMNNNYLSKSEKFNREEMQYSQLYLADTYVDPPSIEDCTDNVKLRGPYSPLEVKLYGLTNISMGFKIHVHESSVNSVLLDSGIDKNYSRLLVAANEVQSINSNNITLINTTLMPCIPGLCGLISLMFAPTIELRCNSLRTRNTGVLCGLGYDKSTKQSLFPEHDMYVDFDADITINDLQNINKLRYWMSKGIFITNESDCDDKERAEITLKIQNNIHDILLKIFDINRECVPSEIDVKHSQWHRYKSSNFTKVKEREIDSKLIFKFHQALLLDAEDNKRESLLLHLDEIKKIAGLTSADCPTKDFQCKLCDISLYGLAALRSHLYSGEHQIKESKLKKK</sequence>
<comment type="subcellular location">
    <subcellularLocation>
        <location evidence="1">Cytoplasm</location>
    </subcellularLocation>
</comment>
<dbReference type="Proteomes" id="UP000639338">
    <property type="component" value="Unassembled WGS sequence"/>
</dbReference>
<dbReference type="PANTHER" id="PTHR18934">
    <property type="entry name" value="ATP-DEPENDENT RNA HELICASE"/>
    <property type="match status" value="1"/>
</dbReference>
<evidence type="ECO:0000256" key="14">
    <source>
        <dbReference type="ARBA" id="ARBA00023254"/>
    </source>
</evidence>
<evidence type="ECO:0000259" key="16">
    <source>
        <dbReference type="PROSITE" id="PS51192"/>
    </source>
</evidence>
<dbReference type="InterPro" id="IPR027417">
    <property type="entry name" value="P-loop_NTPase"/>
</dbReference>
<dbReference type="InterPro" id="IPR001650">
    <property type="entry name" value="Helicase_C-like"/>
</dbReference>
<dbReference type="GO" id="GO:0003723">
    <property type="term" value="F:RNA binding"/>
    <property type="evidence" value="ECO:0007669"/>
    <property type="project" value="TreeGrafter"/>
</dbReference>
<dbReference type="GO" id="GO:0005524">
    <property type="term" value="F:ATP binding"/>
    <property type="evidence" value="ECO:0007669"/>
    <property type="project" value="UniProtKB-KW"/>
</dbReference>
<keyword evidence="19" id="KW-1185">Reference proteome</keyword>
<evidence type="ECO:0000256" key="11">
    <source>
        <dbReference type="ARBA" id="ARBA00022840"/>
    </source>
</evidence>
<keyword evidence="12" id="KW-0744">Spermatogenesis</keyword>
<dbReference type="InterPro" id="IPR011545">
    <property type="entry name" value="DEAD/DEAH_box_helicase_dom"/>
</dbReference>
<evidence type="ECO:0000256" key="5">
    <source>
        <dbReference type="ARBA" id="ARBA00022473"/>
    </source>
</evidence>
<dbReference type="OrthoDB" id="66977at2759"/>
<dbReference type="GO" id="GO:0031047">
    <property type="term" value="P:regulatory ncRNA-mediated gene silencing"/>
    <property type="evidence" value="ECO:0007669"/>
    <property type="project" value="UniProtKB-KW"/>
</dbReference>
<reference evidence="18 19" key="1">
    <citation type="submission" date="2020-08" db="EMBL/GenBank/DDBJ databases">
        <title>Aphidius gifuensis genome sequencing and assembly.</title>
        <authorList>
            <person name="Du Z."/>
        </authorList>
    </citation>
    <scope>NUCLEOTIDE SEQUENCE [LARGE SCALE GENOMIC DNA]</scope>
    <source>
        <strain evidence="18">YNYX2018</strain>
        <tissue evidence="18">Adults</tissue>
    </source>
</reference>
<accession>A0A834XTY9</accession>
<dbReference type="CDD" id="cd18791">
    <property type="entry name" value="SF2_C_RHA"/>
    <property type="match status" value="1"/>
</dbReference>
<dbReference type="SMART" id="SM00847">
    <property type="entry name" value="HA2"/>
    <property type="match status" value="1"/>
</dbReference>
<evidence type="ECO:0000256" key="13">
    <source>
        <dbReference type="ARBA" id="ARBA00023158"/>
    </source>
</evidence>
<dbReference type="Gene3D" id="2.40.50.90">
    <property type="match status" value="1"/>
</dbReference>
<dbReference type="GO" id="GO:0003724">
    <property type="term" value="F:RNA helicase activity"/>
    <property type="evidence" value="ECO:0007669"/>
    <property type="project" value="UniProtKB-EC"/>
</dbReference>
<dbReference type="GO" id="GO:0005737">
    <property type="term" value="C:cytoplasm"/>
    <property type="evidence" value="ECO:0007669"/>
    <property type="project" value="UniProtKB-SubCell"/>
</dbReference>
<dbReference type="InterPro" id="IPR007502">
    <property type="entry name" value="Helicase-assoc_dom"/>
</dbReference>
<evidence type="ECO:0000256" key="3">
    <source>
        <dbReference type="ARBA" id="ARBA00012552"/>
    </source>
</evidence>
<evidence type="ECO:0000256" key="4">
    <source>
        <dbReference type="ARBA" id="ARBA00013352"/>
    </source>
</evidence>
<evidence type="ECO:0000256" key="2">
    <source>
        <dbReference type="ARBA" id="ARBA00008792"/>
    </source>
</evidence>
<organism evidence="18 19">
    <name type="scientific">Aphidius gifuensis</name>
    <name type="common">Parasitoid wasp</name>
    <dbReference type="NCBI Taxonomy" id="684658"/>
    <lineage>
        <taxon>Eukaryota</taxon>
        <taxon>Metazoa</taxon>
        <taxon>Ecdysozoa</taxon>
        <taxon>Arthropoda</taxon>
        <taxon>Hexapoda</taxon>
        <taxon>Insecta</taxon>
        <taxon>Pterygota</taxon>
        <taxon>Neoptera</taxon>
        <taxon>Endopterygota</taxon>
        <taxon>Hymenoptera</taxon>
        <taxon>Apocrita</taxon>
        <taxon>Ichneumonoidea</taxon>
        <taxon>Braconidae</taxon>
        <taxon>Aphidiinae</taxon>
        <taxon>Aphidius</taxon>
    </lineage>
</organism>
<dbReference type="GO" id="GO:0030154">
    <property type="term" value="P:cell differentiation"/>
    <property type="evidence" value="ECO:0007669"/>
    <property type="project" value="UniProtKB-KW"/>
</dbReference>
<dbReference type="Pfam" id="PF00567">
    <property type="entry name" value="TUDOR"/>
    <property type="match status" value="1"/>
</dbReference>
<dbReference type="SUPFAM" id="SSF63748">
    <property type="entry name" value="Tudor/PWWP/MBT"/>
    <property type="match status" value="1"/>
</dbReference>
<feature type="domain" description="Helicase C-terminal" evidence="17">
    <location>
        <begin position="336"/>
        <end position="513"/>
    </location>
</feature>
<dbReference type="GO" id="GO:0051321">
    <property type="term" value="P:meiotic cell cycle"/>
    <property type="evidence" value="ECO:0007669"/>
    <property type="project" value="UniProtKB-KW"/>
</dbReference>
<keyword evidence="5" id="KW-0217">Developmental protein</keyword>
<keyword evidence="11" id="KW-0067">ATP-binding</keyword>